<reference evidence="3" key="1">
    <citation type="submission" date="2016-10" db="EMBL/GenBank/DDBJ databases">
        <authorList>
            <person name="Varghese N."/>
            <person name="Submissions S."/>
        </authorList>
    </citation>
    <scope>NUCLEOTIDE SEQUENCE [LARGE SCALE GENOMIC DNA]</scope>
    <source>
        <strain evidence="3">DSM 24740</strain>
    </source>
</reference>
<gene>
    <name evidence="2" type="ORF">SAMN05444359_14419</name>
</gene>
<protein>
    <recommendedName>
        <fullName evidence="1">PIN domain-containing protein</fullName>
    </recommendedName>
</protein>
<dbReference type="InParanoid" id="A0A1H9PAQ6"/>
<evidence type="ECO:0000313" key="2">
    <source>
        <dbReference type="EMBL" id="SER44859.1"/>
    </source>
</evidence>
<name>A0A1H9PAQ6_9BACT</name>
<organism evidence="2 3">
    <name type="scientific">Neolewinella agarilytica</name>
    <dbReference type="NCBI Taxonomy" id="478744"/>
    <lineage>
        <taxon>Bacteria</taxon>
        <taxon>Pseudomonadati</taxon>
        <taxon>Bacteroidota</taxon>
        <taxon>Saprospiria</taxon>
        <taxon>Saprospirales</taxon>
        <taxon>Lewinellaceae</taxon>
        <taxon>Neolewinella</taxon>
    </lineage>
</organism>
<dbReference type="SUPFAM" id="SSF88723">
    <property type="entry name" value="PIN domain-like"/>
    <property type="match status" value="1"/>
</dbReference>
<evidence type="ECO:0000313" key="3">
    <source>
        <dbReference type="Proteomes" id="UP000199021"/>
    </source>
</evidence>
<dbReference type="AlphaFoldDB" id="A0A1H9PAQ6"/>
<dbReference type="Gene3D" id="3.40.50.1010">
    <property type="entry name" value="5'-nuclease"/>
    <property type="match status" value="1"/>
</dbReference>
<dbReference type="Proteomes" id="UP000199021">
    <property type="component" value="Unassembled WGS sequence"/>
</dbReference>
<dbReference type="STRING" id="478744.SAMN05444359_14419"/>
<accession>A0A1H9PAQ6</accession>
<keyword evidence="3" id="KW-1185">Reference proteome</keyword>
<sequence length="72" mass="8278">MSMFVDSLTVIEIDELIKKETISIRRLKKIKLPDAIIAATAIAYDLTLLSRNEKDFLNIEGLRFVNPFKQQP</sequence>
<evidence type="ECO:0000259" key="1">
    <source>
        <dbReference type="Pfam" id="PF01850"/>
    </source>
</evidence>
<dbReference type="Pfam" id="PF01850">
    <property type="entry name" value="PIN"/>
    <property type="match status" value="1"/>
</dbReference>
<dbReference type="EMBL" id="FOFB01000044">
    <property type="protein sequence ID" value="SER44859.1"/>
    <property type="molecule type" value="Genomic_DNA"/>
</dbReference>
<dbReference type="InterPro" id="IPR029060">
    <property type="entry name" value="PIN-like_dom_sf"/>
</dbReference>
<proteinExistence type="predicted"/>
<feature type="domain" description="PIN" evidence="1">
    <location>
        <begin position="6"/>
        <end position="60"/>
    </location>
</feature>
<dbReference type="InterPro" id="IPR002716">
    <property type="entry name" value="PIN_dom"/>
</dbReference>